<dbReference type="GO" id="GO:0000139">
    <property type="term" value="C:Golgi membrane"/>
    <property type="evidence" value="ECO:0007669"/>
    <property type="project" value="UniProtKB-SubCell"/>
</dbReference>
<sequence length="349" mass="37886">MADQYAPVSTEESDPVAAANSWAFPTTQQYEQDYYSAPKDDLGFYEGPSSGDTPVFHSLDATPSPFVEQSTSVPYAASAFTTSPTATPPQQNFAAPGQPPFGPAMPKAPAPPTEPRAVGAFYTASFWQALFDVDTKDVQQRILSALVPTGPSAYLMGKGYSFKAYQARQKGVPPEVAEESDTVINRNVDLYGPLWIGATLWAVMVITSHTSTALHCANNASDRICTRSFIGPVAVALTIVFGYELLMPLALWVIMKWKETPVTILDLICLFGYSFAVFVPGVVLSLVPWAVVKWPAGIATFTLSTLHILGNLYGVWHQHLDPQWVLGVIGFVTLVQAGLTMTLHGHFFM</sequence>
<evidence type="ECO:0000256" key="2">
    <source>
        <dbReference type="ARBA" id="ARBA00010596"/>
    </source>
</evidence>
<dbReference type="GO" id="GO:0031267">
    <property type="term" value="F:small GTPase binding"/>
    <property type="evidence" value="ECO:0007669"/>
    <property type="project" value="InterPro"/>
</dbReference>
<feature type="compositionally biased region" description="Pro residues" evidence="7">
    <location>
        <begin position="97"/>
        <end position="112"/>
    </location>
</feature>
<keyword evidence="5 6" id="KW-0472">Membrane</keyword>
<feature type="domain" description="Yip1" evidence="8">
    <location>
        <begin position="181"/>
        <end position="335"/>
    </location>
</feature>
<organism evidence="9">
    <name type="scientific">Eutreptiella gymnastica</name>
    <dbReference type="NCBI Taxonomy" id="73025"/>
    <lineage>
        <taxon>Eukaryota</taxon>
        <taxon>Discoba</taxon>
        <taxon>Euglenozoa</taxon>
        <taxon>Euglenida</taxon>
        <taxon>Spirocuta</taxon>
        <taxon>Euglenophyceae</taxon>
        <taxon>Eutreptiales</taxon>
        <taxon>Eutreptiaceae</taxon>
        <taxon>Eutreptiella</taxon>
    </lineage>
</organism>
<keyword evidence="3 6" id="KW-0812">Transmembrane</keyword>
<reference evidence="9" key="1">
    <citation type="submission" date="2021-01" db="EMBL/GenBank/DDBJ databases">
        <authorList>
            <person name="Corre E."/>
            <person name="Pelletier E."/>
            <person name="Niang G."/>
            <person name="Scheremetjew M."/>
            <person name="Finn R."/>
            <person name="Kale V."/>
            <person name="Holt S."/>
            <person name="Cochrane G."/>
            <person name="Meng A."/>
            <person name="Brown T."/>
            <person name="Cohen L."/>
        </authorList>
    </citation>
    <scope>NUCLEOTIDE SEQUENCE</scope>
    <source>
        <strain evidence="9">CCMP1594</strain>
    </source>
</reference>
<evidence type="ECO:0000256" key="7">
    <source>
        <dbReference type="SAM" id="MobiDB-lite"/>
    </source>
</evidence>
<evidence type="ECO:0000256" key="1">
    <source>
        <dbReference type="ARBA" id="ARBA00004141"/>
    </source>
</evidence>
<name>A0A7S4G2D8_9EUGL</name>
<feature type="region of interest" description="Disordered" evidence="7">
    <location>
        <begin position="1"/>
        <end position="23"/>
    </location>
</feature>
<evidence type="ECO:0000256" key="5">
    <source>
        <dbReference type="ARBA" id="ARBA00023136"/>
    </source>
</evidence>
<dbReference type="InterPro" id="IPR006977">
    <property type="entry name" value="Yip1_dom"/>
</dbReference>
<dbReference type="Pfam" id="PF04893">
    <property type="entry name" value="Yip1"/>
    <property type="match status" value="1"/>
</dbReference>
<proteinExistence type="inferred from homology"/>
<evidence type="ECO:0000256" key="3">
    <source>
        <dbReference type="ARBA" id="ARBA00022692"/>
    </source>
</evidence>
<gene>
    <name evidence="9" type="ORF">EGYM00163_LOCUS34245</name>
</gene>
<comment type="subcellular location">
    <subcellularLocation>
        <location evidence="6">Golgi apparatus membrane</location>
        <topology evidence="6">Multi-pass membrane protein</topology>
    </subcellularLocation>
    <subcellularLocation>
        <location evidence="1">Membrane</location>
        <topology evidence="1">Multi-pass membrane protein</topology>
    </subcellularLocation>
</comment>
<comment type="similarity">
    <text evidence="2 6">Belongs to the YIP1 family.</text>
</comment>
<evidence type="ECO:0000256" key="6">
    <source>
        <dbReference type="RuleBase" id="RU361264"/>
    </source>
</evidence>
<feature type="region of interest" description="Disordered" evidence="7">
    <location>
        <begin position="81"/>
        <end position="112"/>
    </location>
</feature>
<evidence type="ECO:0000256" key="4">
    <source>
        <dbReference type="ARBA" id="ARBA00022989"/>
    </source>
</evidence>
<feature type="transmembrane region" description="Helical" evidence="6">
    <location>
        <begin position="267"/>
        <end position="290"/>
    </location>
</feature>
<keyword evidence="4 6" id="KW-1133">Transmembrane helix</keyword>
<dbReference type="PANTHER" id="PTHR12822:SF2">
    <property type="entry name" value="PROTEIN YIPF"/>
    <property type="match status" value="1"/>
</dbReference>
<protein>
    <recommendedName>
        <fullName evidence="6">Protein YIPF</fullName>
    </recommendedName>
</protein>
<dbReference type="EMBL" id="HBJA01099142">
    <property type="protein sequence ID" value="CAE0823044.1"/>
    <property type="molecule type" value="Transcribed_RNA"/>
</dbReference>
<dbReference type="InterPro" id="IPR039765">
    <property type="entry name" value="Yip5/YIPF1/YIPF2"/>
</dbReference>
<feature type="transmembrane region" description="Helical" evidence="6">
    <location>
        <begin position="296"/>
        <end position="316"/>
    </location>
</feature>
<feature type="compositionally biased region" description="Low complexity" evidence="7">
    <location>
        <begin position="81"/>
        <end position="96"/>
    </location>
</feature>
<comment type="caution">
    <text evidence="6">Lacks conserved residue(s) required for the propagation of feature annotation.</text>
</comment>
<dbReference type="PANTHER" id="PTHR12822">
    <property type="entry name" value="PROTEIN YIPF"/>
    <property type="match status" value="1"/>
</dbReference>
<evidence type="ECO:0000259" key="8">
    <source>
        <dbReference type="Pfam" id="PF04893"/>
    </source>
</evidence>
<feature type="transmembrane region" description="Helical" evidence="6">
    <location>
        <begin position="229"/>
        <end position="255"/>
    </location>
</feature>
<evidence type="ECO:0000313" key="9">
    <source>
        <dbReference type="EMBL" id="CAE0823044.1"/>
    </source>
</evidence>
<feature type="transmembrane region" description="Helical" evidence="6">
    <location>
        <begin position="323"/>
        <end position="343"/>
    </location>
</feature>
<dbReference type="GO" id="GO:0016192">
    <property type="term" value="P:vesicle-mediated transport"/>
    <property type="evidence" value="ECO:0007669"/>
    <property type="project" value="InterPro"/>
</dbReference>
<accession>A0A7S4G2D8</accession>
<dbReference type="AlphaFoldDB" id="A0A7S4G2D8"/>